<protein>
    <submittedName>
        <fullName evidence="2">Uncharacterized protein</fullName>
    </submittedName>
</protein>
<dbReference type="STRING" id="761204.W2PL75"/>
<dbReference type="RefSeq" id="XP_008913281.1">
    <property type="nucleotide sequence ID" value="XM_008915033.1"/>
</dbReference>
<dbReference type="AlphaFoldDB" id="W2PL75"/>
<gene>
    <name evidence="2" type="ORF">PPTG_17163</name>
</gene>
<keyword evidence="1" id="KW-0472">Membrane</keyword>
<reference evidence="3" key="1">
    <citation type="submission" date="2011-12" db="EMBL/GenBank/DDBJ databases">
        <authorList>
            <consortium name="The Broad Institute Genome Sequencing Platform"/>
            <person name="Russ C."/>
            <person name="Tyler B."/>
            <person name="Panabieres F."/>
            <person name="Shan W."/>
            <person name="Tripathy S."/>
            <person name="Grunwald N."/>
            <person name="Machado M."/>
            <person name="Young S.K."/>
            <person name="Zeng Q."/>
            <person name="Gargeya S."/>
            <person name="Fitzgerald M."/>
            <person name="Haas B."/>
            <person name="Abouelleil A."/>
            <person name="Alvarado L."/>
            <person name="Arachchi H.M."/>
            <person name="Berlin A."/>
            <person name="Chapman S.B."/>
            <person name="Gearin G."/>
            <person name="Goldberg J."/>
            <person name="Griggs A."/>
            <person name="Gujja S."/>
            <person name="Hansen M."/>
            <person name="Heiman D."/>
            <person name="Howarth C."/>
            <person name="Larimer J."/>
            <person name="Lui A."/>
            <person name="MacDonald P.J.P."/>
            <person name="McCowen C."/>
            <person name="Montmayeur A."/>
            <person name="Murphy C."/>
            <person name="Neiman D."/>
            <person name="Pearson M."/>
            <person name="Priest M."/>
            <person name="Roberts A."/>
            <person name="Saif S."/>
            <person name="Shea T."/>
            <person name="Sisk P."/>
            <person name="Stolte C."/>
            <person name="Sykes S."/>
            <person name="Wortman J."/>
            <person name="Nusbaum C."/>
            <person name="Birren B."/>
        </authorList>
    </citation>
    <scope>NUCLEOTIDE SEQUENCE [LARGE SCALE GENOMIC DNA]</scope>
    <source>
        <strain evidence="3">INRA-310</strain>
    </source>
</reference>
<dbReference type="GeneID" id="20186187"/>
<proteinExistence type="predicted"/>
<sequence>MKWPDLLAPLHSTAYPMKELSCDIAINTAQILVTSMIVFLFATTRSNAETFLSHVGRDGEDLTYIIDALSVILRIIIVVVPVVIAFVFKDHFFTEFADLWEPPASP</sequence>
<keyword evidence="1" id="KW-0812">Transmembrane</keyword>
<dbReference type="Proteomes" id="UP000018817">
    <property type="component" value="Unassembled WGS sequence"/>
</dbReference>
<name>W2PL75_PHYN3</name>
<organism evidence="2 3">
    <name type="scientific">Phytophthora nicotianae (strain INRA-310)</name>
    <name type="common">Phytophthora parasitica</name>
    <dbReference type="NCBI Taxonomy" id="761204"/>
    <lineage>
        <taxon>Eukaryota</taxon>
        <taxon>Sar</taxon>
        <taxon>Stramenopiles</taxon>
        <taxon>Oomycota</taxon>
        <taxon>Peronosporomycetes</taxon>
        <taxon>Peronosporales</taxon>
        <taxon>Peronosporaceae</taxon>
        <taxon>Phytophthora</taxon>
    </lineage>
</organism>
<dbReference type="EMBL" id="KI669627">
    <property type="protein sequence ID" value="ETN01361.1"/>
    <property type="molecule type" value="Genomic_DNA"/>
</dbReference>
<reference evidence="2 3" key="2">
    <citation type="submission" date="2013-11" db="EMBL/GenBank/DDBJ databases">
        <title>The Genome Sequence of Phytophthora parasitica INRA-310.</title>
        <authorList>
            <consortium name="The Broad Institute Genomics Platform"/>
            <person name="Russ C."/>
            <person name="Tyler B."/>
            <person name="Panabieres F."/>
            <person name="Shan W."/>
            <person name="Tripathy S."/>
            <person name="Grunwald N."/>
            <person name="Machado M."/>
            <person name="Johnson C.S."/>
            <person name="Arredondo F."/>
            <person name="Hong C."/>
            <person name="Coffey M."/>
            <person name="Young S.K."/>
            <person name="Zeng Q."/>
            <person name="Gargeya S."/>
            <person name="Fitzgerald M."/>
            <person name="Abouelleil A."/>
            <person name="Alvarado L."/>
            <person name="Chapman S.B."/>
            <person name="Gainer-Dewar J."/>
            <person name="Goldberg J."/>
            <person name="Griggs A."/>
            <person name="Gujja S."/>
            <person name="Hansen M."/>
            <person name="Howarth C."/>
            <person name="Imamovic A."/>
            <person name="Ireland A."/>
            <person name="Larimer J."/>
            <person name="McCowan C."/>
            <person name="Murphy C."/>
            <person name="Pearson M."/>
            <person name="Poon T.W."/>
            <person name="Priest M."/>
            <person name="Roberts A."/>
            <person name="Saif S."/>
            <person name="Shea T."/>
            <person name="Sykes S."/>
            <person name="Wortman J."/>
            <person name="Nusbaum C."/>
            <person name="Birren B."/>
        </authorList>
    </citation>
    <scope>NUCLEOTIDE SEQUENCE [LARGE SCALE GENOMIC DNA]</scope>
    <source>
        <strain evidence="2 3">INRA-310</strain>
    </source>
</reference>
<dbReference type="VEuPathDB" id="FungiDB:PPTG_17163"/>
<evidence type="ECO:0000313" key="3">
    <source>
        <dbReference type="Proteomes" id="UP000018817"/>
    </source>
</evidence>
<evidence type="ECO:0000256" key="1">
    <source>
        <dbReference type="SAM" id="Phobius"/>
    </source>
</evidence>
<evidence type="ECO:0000313" key="2">
    <source>
        <dbReference type="EMBL" id="ETN01361.1"/>
    </source>
</evidence>
<keyword evidence="1" id="KW-1133">Transmembrane helix</keyword>
<feature type="transmembrane region" description="Helical" evidence="1">
    <location>
        <begin position="62"/>
        <end position="88"/>
    </location>
</feature>
<feature type="transmembrane region" description="Helical" evidence="1">
    <location>
        <begin position="20"/>
        <end position="42"/>
    </location>
</feature>
<accession>W2PL75</accession>